<proteinExistence type="predicted"/>
<dbReference type="HOGENOM" id="CLU_3015695_0_0_1"/>
<name>A0A0C9UAG1_SPHS4</name>
<evidence type="ECO:0000313" key="2">
    <source>
        <dbReference type="Proteomes" id="UP000054279"/>
    </source>
</evidence>
<gene>
    <name evidence="1" type="ORF">M422DRAFT_197116</name>
</gene>
<evidence type="ECO:0000313" key="1">
    <source>
        <dbReference type="EMBL" id="KIJ22486.1"/>
    </source>
</evidence>
<reference evidence="1 2" key="1">
    <citation type="submission" date="2014-06" db="EMBL/GenBank/DDBJ databases">
        <title>Evolutionary Origins and Diversification of the Mycorrhizal Mutualists.</title>
        <authorList>
            <consortium name="DOE Joint Genome Institute"/>
            <consortium name="Mycorrhizal Genomics Consortium"/>
            <person name="Kohler A."/>
            <person name="Kuo A."/>
            <person name="Nagy L.G."/>
            <person name="Floudas D."/>
            <person name="Copeland A."/>
            <person name="Barry K.W."/>
            <person name="Cichocki N."/>
            <person name="Veneault-Fourrey C."/>
            <person name="LaButti K."/>
            <person name="Lindquist E.A."/>
            <person name="Lipzen A."/>
            <person name="Lundell T."/>
            <person name="Morin E."/>
            <person name="Murat C."/>
            <person name="Riley R."/>
            <person name="Ohm R."/>
            <person name="Sun H."/>
            <person name="Tunlid A."/>
            <person name="Henrissat B."/>
            <person name="Grigoriev I.V."/>
            <person name="Hibbett D.S."/>
            <person name="Martin F."/>
        </authorList>
    </citation>
    <scope>NUCLEOTIDE SEQUENCE [LARGE SCALE GENOMIC DNA]</scope>
    <source>
        <strain evidence="1 2">SS14</strain>
    </source>
</reference>
<accession>A0A0C9UAG1</accession>
<dbReference type="AlphaFoldDB" id="A0A0C9UAG1"/>
<keyword evidence="2" id="KW-1185">Reference proteome</keyword>
<protein>
    <submittedName>
        <fullName evidence="1">Uncharacterized protein</fullName>
    </submittedName>
</protein>
<organism evidence="1 2">
    <name type="scientific">Sphaerobolus stellatus (strain SS14)</name>
    <dbReference type="NCBI Taxonomy" id="990650"/>
    <lineage>
        <taxon>Eukaryota</taxon>
        <taxon>Fungi</taxon>
        <taxon>Dikarya</taxon>
        <taxon>Basidiomycota</taxon>
        <taxon>Agaricomycotina</taxon>
        <taxon>Agaricomycetes</taxon>
        <taxon>Phallomycetidae</taxon>
        <taxon>Geastrales</taxon>
        <taxon>Sphaerobolaceae</taxon>
        <taxon>Sphaerobolus</taxon>
    </lineage>
</organism>
<dbReference type="Proteomes" id="UP000054279">
    <property type="component" value="Unassembled WGS sequence"/>
</dbReference>
<sequence>MGITSLSSFVDFSITAIQAASFRRVTCLDGVNAATNAVCCASFTLCDDLQTHFYVH</sequence>
<dbReference type="EMBL" id="KN838189">
    <property type="protein sequence ID" value="KIJ22486.1"/>
    <property type="molecule type" value="Genomic_DNA"/>
</dbReference>